<dbReference type="CDD" id="cd03801">
    <property type="entry name" value="GT4_PimA-like"/>
    <property type="match status" value="1"/>
</dbReference>
<dbReference type="Pfam" id="PF13692">
    <property type="entry name" value="Glyco_trans_1_4"/>
    <property type="match status" value="1"/>
</dbReference>
<proteinExistence type="predicted"/>
<organism evidence="1 2">
    <name type="scientific">Laspinema olomoucense D3b</name>
    <dbReference type="NCBI Taxonomy" id="2953688"/>
    <lineage>
        <taxon>Bacteria</taxon>
        <taxon>Bacillati</taxon>
        <taxon>Cyanobacteriota</taxon>
        <taxon>Cyanophyceae</taxon>
        <taxon>Oscillatoriophycideae</taxon>
        <taxon>Oscillatoriales</taxon>
        <taxon>Laspinemataceae</taxon>
        <taxon>Laspinema</taxon>
        <taxon>Laspinema olomoucense</taxon>
    </lineage>
</organism>
<reference evidence="1 2" key="1">
    <citation type="journal article" date="2022" name="Front. Microbiol.">
        <title>High genomic differentiation and limited gene flow indicate recent cryptic speciation within the genus Laspinema (cyanobacteria).</title>
        <authorList>
            <person name="Stanojkovic A."/>
            <person name="Skoupy S."/>
            <person name="Skaloud P."/>
            <person name="Dvorak P."/>
        </authorList>
    </citation>
    <scope>NUCLEOTIDE SEQUENCE [LARGE SCALE GENOMIC DNA]</scope>
    <source>
        <strain evidence="1 2">D3b</strain>
    </source>
</reference>
<gene>
    <name evidence="1" type="ORF">NG792_00800</name>
</gene>
<keyword evidence="2" id="KW-1185">Reference proteome</keyword>
<dbReference type="EMBL" id="JAMXFA010000001">
    <property type="protein sequence ID" value="MCT7976257.1"/>
    <property type="molecule type" value="Genomic_DNA"/>
</dbReference>
<dbReference type="RefSeq" id="WP_261234133.1">
    <property type="nucleotide sequence ID" value="NZ_JAMXFA010000001.1"/>
</dbReference>
<evidence type="ECO:0000313" key="1">
    <source>
        <dbReference type="EMBL" id="MCT7976257.1"/>
    </source>
</evidence>
<sequence>MNIPSSEPLESHGKPTIALLPYADLIDDFLHSLNISLETFCQEFVGSWMFGYVDALNRVGVRTILFCISAQVEKPCRFIHQPTGTQICVLPPWPIYNVYRRIRLKLLRGYGVQEGETFKNFQDSNSVRKSFVSVLKNLVQSGGSYLSTPLDLLAKELRKENCQAILCQEYEYARFDSSVLLGKWMGLPTYATFQGSDRTKSLIEVPGRYLALHSCAGVIVASQTEAARIRHQYGISASKIARIFNPLNVAAWQRQDQTAARNSLGIPVNAEVVVWHGRIDIQDKGLDILLEAWQQICSDRPDRDLRLLIVGTGTEADVFQERIEGMSLRGIQWLNQFVCDRTVIQRYLSAANIYAFPSRQEGFPVAPIEAMACSLPLVAADASGIADILEGGEDSGGIIVPRGDAAALAIALGRLLDDPAWSRELGDRARRRVERCFSPEVIGKQLREALLPNVVSPPAVPEIKVGQPEQSSLLF</sequence>
<dbReference type="Proteomes" id="UP001525961">
    <property type="component" value="Unassembled WGS sequence"/>
</dbReference>
<protein>
    <submittedName>
        <fullName evidence="1">Glycosyltransferase family 4 protein</fullName>
    </submittedName>
</protein>
<dbReference type="Gene3D" id="3.40.50.2000">
    <property type="entry name" value="Glycogen Phosphorylase B"/>
    <property type="match status" value="2"/>
</dbReference>
<dbReference type="PANTHER" id="PTHR12526">
    <property type="entry name" value="GLYCOSYLTRANSFERASE"/>
    <property type="match status" value="1"/>
</dbReference>
<dbReference type="SUPFAM" id="SSF53756">
    <property type="entry name" value="UDP-Glycosyltransferase/glycogen phosphorylase"/>
    <property type="match status" value="1"/>
</dbReference>
<accession>A0ABT2N0R1</accession>
<evidence type="ECO:0000313" key="2">
    <source>
        <dbReference type="Proteomes" id="UP001525961"/>
    </source>
</evidence>
<name>A0ABT2N0R1_9CYAN</name>
<comment type="caution">
    <text evidence="1">The sequence shown here is derived from an EMBL/GenBank/DDBJ whole genome shotgun (WGS) entry which is preliminary data.</text>
</comment>